<evidence type="ECO:0000256" key="1">
    <source>
        <dbReference type="SAM" id="Coils"/>
    </source>
</evidence>
<evidence type="ECO:0000259" key="4">
    <source>
        <dbReference type="Pfam" id="PF22936"/>
    </source>
</evidence>
<organism evidence="5">
    <name type="scientific">Tanacetum cinerariifolium</name>
    <name type="common">Dalmatian daisy</name>
    <name type="synonym">Chrysanthemum cinerariifolium</name>
    <dbReference type="NCBI Taxonomy" id="118510"/>
    <lineage>
        <taxon>Eukaryota</taxon>
        <taxon>Viridiplantae</taxon>
        <taxon>Streptophyta</taxon>
        <taxon>Embryophyta</taxon>
        <taxon>Tracheophyta</taxon>
        <taxon>Spermatophyta</taxon>
        <taxon>Magnoliopsida</taxon>
        <taxon>eudicotyledons</taxon>
        <taxon>Gunneridae</taxon>
        <taxon>Pentapetalae</taxon>
        <taxon>asterids</taxon>
        <taxon>campanulids</taxon>
        <taxon>Asterales</taxon>
        <taxon>Asteraceae</taxon>
        <taxon>Asteroideae</taxon>
        <taxon>Anthemideae</taxon>
        <taxon>Anthemidinae</taxon>
        <taxon>Tanacetum</taxon>
    </lineage>
</organism>
<feature type="coiled-coil region" evidence="1">
    <location>
        <begin position="127"/>
        <end position="154"/>
    </location>
</feature>
<protein>
    <submittedName>
        <fullName evidence="5">Retrovirus-related Pol polyprotein from transposon TNT 1-94</fullName>
    </submittedName>
</protein>
<keyword evidence="1" id="KW-0175">Coiled coil</keyword>
<dbReference type="EMBL" id="BKCJ010001365">
    <property type="protein sequence ID" value="GEU40900.1"/>
    <property type="molecule type" value="Genomic_DNA"/>
</dbReference>
<evidence type="ECO:0000313" key="5">
    <source>
        <dbReference type="EMBL" id="GEU40900.1"/>
    </source>
</evidence>
<feature type="domain" description="GAG-pre-integrase" evidence="3">
    <location>
        <begin position="718"/>
        <end position="788"/>
    </location>
</feature>
<name>A0A6L2JW02_TANCI</name>
<feature type="domain" description="Retrovirus-related Pol polyprotein from transposon TNT 1-94-like beta-barrel" evidence="4">
    <location>
        <begin position="615"/>
        <end position="687"/>
    </location>
</feature>
<proteinExistence type="predicted"/>
<dbReference type="PANTHER" id="PTHR11439">
    <property type="entry name" value="GAG-POL-RELATED RETROTRANSPOSON"/>
    <property type="match status" value="1"/>
</dbReference>
<dbReference type="InterPro" id="IPR054722">
    <property type="entry name" value="PolX-like_BBD"/>
</dbReference>
<gene>
    <name evidence="5" type="ORF">Tci_012878</name>
</gene>
<evidence type="ECO:0000259" key="3">
    <source>
        <dbReference type="Pfam" id="PF13976"/>
    </source>
</evidence>
<dbReference type="InterPro" id="IPR025724">
    <property type="entry name" value="GAG-pre-integrase_dom"/>
</dbReference>
<dbReference type="CDD" id="cd09272">
    <property type="entry name" value="RNase_HI_RT_Ty1"/>
    <property type="match status" value="1"/>
</dbReference>
<sequence>MLAIGRYPQWRSRFLRYIDTRPNFDALQKCILSGPYKPTTILVQAVATTDDSPAIPKHTTVETPMNMSPENKAHFEAKKEAIHLILTGDACQTAQEMWELSKGYNKPEWSRFVTIVKQQHKLDEVSYHKLFDILKQYQKEVNELRVERLARNANPLALVSADQAHQDPYYQTSKYKGKEISKPITPPSETASEEDNDLEQAQRDKDMQKNLALIAKKPKRVKDSAYHKEKMLLCKQAEKGVPLQAKQYDWLDDTDEEIDEQELEVHYNYIAKIHEVPTVDPGIDSEPLEQNDQNDVESDDESVTLANLIANLKLDVNENKKIQKQLKKANTTLAQELKECKTILTKTSKTQRESNSVRDSCLVALQNKQTEFEKYKAFNDHTVDYDKLKRKLNETQGQLALKDIEIKEGLKTKACEISVVKEKNDELIKQSLLTKSRYEGLVKQKTKRFAKVEKDLISLEIALQKCKEQVKNDTVWNKQASNVFRKEREQYIEIKDLKAQLQDKNIVVSELKKLIEKGKGKSVEIKFDKPSVVRQPSAHRIPKSSVSGKPAPFSNSLERRYFSKTKSVPKTNVSEGLSKPVTAQTLPQTARQADPICHLFHRLLTLLPIIQLILFIVDSGYTKHMTGNLKLLCNFVEKFLETVRFSNDQFVPIIGYGDLVQGNITINRVYYVKGLNHNLFSVGHFCDADLEVAFRKSTCFVRDLQGNDLLTDNHGSDLYTISLQESTSSTPLCLMAKASPTQAWLWHRRLSHLNFDYINLLSKKDVMISLPKLKYVKDQLCSSCELSKAKRSSFKSKAVQSLKGRLNLLYMDLCGPMWVASINGKKYIMGYRVYNKRTRLIVESIHIRFDEIKEISETSVANDTSCLVPQRQNASDYDNSDLVSQLQNVSSSADAHVPSQQELDILFEEEHLPDDEFTNPFYAQAQEVLESSSHNIEQVRGNPSRSLQTRRKLAIDPKMCMFALTHFSMVHPDHPEKVYRLRKALYGLKQDSRAWYDELLKFLTSKGFTKGLQIHQSPRDIFINQAKYALKILHKHGMEKGQSICTPMATKPKLDADLSRNPVDQTDYRSKIRSLMYLTSSRPDIVFGLTAFLDVDHAGCIDTRESTSGGIQFLGDKLVSWMSKKQDCTAMSSAEAEYVAL</sequence>
<reference evidence="5" key="1">
    <citation type="journal article" date="2019" name="Sci. Rep.">
        <title>Draft genome of Tanacetum cinerariifolium, the natural source of mosquito coil.</title>
        <authorList>
            <person name="Yamashiro T."/>
            <person name="Shiraishi A."/>
            <person name="Satake H."/>
            <person name="Nakayama K."/>
        </authorList>
    </citation>
    <scope>NUCLEOTIDE SEQUENCE</scope>
</reference>
<accession>A0A6L2JW02</accession>
<comment type="caution">
    <text evidence="5">The sequence shown here is derived from an EMBL/GenBank/DDBJ whole genome shotgun (WGS) entry which is preliminary data.</text>
</comment>
<dbReference type="AlphaFoldDB" id="A0A6L2JW02"/>
<feature type="region of interest" description="Disordered" evidence="2">
    <location>
        <begin position="170"/>
        <end position="201"/>
    </location>
</feature>
<dbReference type="Pfam" id="PF22936">
    <property type="entry name" value="Pol_BBD"/>
    <property type="match status" value="1"/>
</dbReference>
<dbReference type="PANTHER" id="PTHR11439:SF509">
    <property type="entry name" value="RNA-DIRECTED DNA POLYMERASE"/>
    <property type="match status" value="1"/>
</dbReference>
<dbReference type="Pfam" id="PF13976">
    <property type="entry name" value="gag_pre-integrs"/>
    <property type="match status" value="1"/>
</dbReference>
<evidence type="ECO:0000256" key="2">
    <source>
        <dbReference type="SAM" id="MobiDB-lite"/>
    </source>
</evidence>